<sequence length="50" mass="5686">MCWFGLLINSCGVFFFSFLDLNNILSLFLLVFCWGTISSVCSRIITSLSR</sequence>
<protein>
    <submittedName>
        <fullName evidence="2">Uncharacterized protein</fullName>
    </submittedName>
</protein>
<keyword evidence="3" id="KW-1185">Reference proteome</keyword>
<accession>A0A445LNZ1</accession>
<gene>
    <name evidence="2" type="ORF">D0Y65_003882</name>
</gene>
<keyword evidence="1" id="KW-0472">Membrane</keyword>
<evidence type="ECO:0000256" key="1">
    <source>
        <dbReference type="SAM" id="Phobius"/>
    </source>
</evidence>
<keyword evidence="1" id="KW-1133">Transmembrane helix</keyword>
<dbReference type="Proteomes" id="UP000289340">
    <property type="component" value="Chromosome 2"/>
</dbReference>
<dbReference type="AlphaFoldDB" id="A0A445LNZ1"/>
<comment type="caution">
    <text evidence="2">The sequence shown here is derived from an EMBL/GenBank/DDBJ whole genome shotgun (WGS) entry which is preliminary data.</text>
</comment>
<organism evidence="2 3">
    <name type="scientific">Glycine soja</name>
    <name type="common">Wild soybean</name>
    <dbReference type="NCBI Taxonomy" id="3848"/>
    <lineage>
        <taxon>Eukaryota</taxon>
        <taxon>Viridiplantae</taxon>
        <taxon>Streptophyta</taxon>
        <taxon>Embryophyta</taxon>
        <taxon>Tracheophyta</taxon>
        <taxon>Spermatophyta</taxon>
        <taxon>Magnoliopsida</taxon>
        <taxon>eudicotyledons</taxon>
        <taxon>Gunneridae</taxon>
        <taxon>Pentapetalae</taxon>
        <taxon>rosids</taxon>
        <taxon>fabids</taxon>
        <taxon>Fabales</taxon>
        <taxon>Fabaceae</taxon>
        <taxon>Papilionoideae</taxon>
        <taxon>50 kb inversion clade</taxon>
        <taxon>NPAAA clade</taxon>
        <taxon>indigoferoid/millettioid clade</taxon>
        <taxon>Phaseoleae</taxon>
        <taxon>Glycine</taxon>
        <taxon>Glycine subgen. Soja</taxon>
    </lineage>
</organism>
<name>A0A445LNZ1_GLYSO</name>
<reference evidence="2 3" key="1">
    <citation type="submission" date="2018-09" db="EMBL/GenBank/DDBJ databases">
        <title>A high-quality reference genome of wild soybean provides a powerful tool to mine soybean genomes.</title>
        <authorList>
            <person name="Xie M."/>
            <person name="Chung C.Y.L."/>
            <person name="Li M.-W."/>
            <person name="Wong F.-L."/>
            <person name="Chan T.-F."/>
            <person name="Lam H.-M."/>
        </authorList>
    </citation>
    <scope>NUCLEOTIDE SEQUENCE [LARGE SCALE GENOMIC DNA]</scope>
    <source>
        <strain evidence="3">cv. W05</strain>
        <tissue evidence="2">Hypocotyl of etiolated seedlings</tissue>
    </source>
</reference>
<keyword evidence="1" id="KW-0812">Transmembrane</keyword>
<dbReference type="EMBL" id="QZWG01000002">
    <property type="protein sequence ID" value="RZC24915.1"/>
    <property type="molecule type" value="Genomic_DNA"/>
</dbReference>
<proteinExistence type="predicted"/>
<feature type="transmembrane region" description="Helical" evidence="1">
    <location>
        <begin position="24"/>
        <end position="45"/>
    </location>
</feature>
<evidence type="ECO:0000313" key="2">
    <source>
        <dbReference type="EMBL" id="RZC24915.1"/>
    </source>
</evidence>
<evidence type="ECO:0000313" key="3">
    <source>
        <dbReference type="Proteomes" id="UP000289340"/>
    </source>
</evidence>